<proteinExistence type="inferred from homology"/>
<dbReference type="AlphaFoldDB" id="A0AB34K9E1"/>
<dbReference type="EMBL" id="JAAQHG020000204">
    <property type="protein sequence ID" value="KAL1581738.1"/>
    <property type="molecule type" value="Genomic_DNA"/>
</dbReference>
<comment type="similarity">
    <text evidence="1">Belongs to the glycosyltransferase group 1 family. Glycosyltransferase 4 subfamily.</text>
</comment>
<keyword evidence="4" id="KW-0328">Glycosyltransferase</keyword>
<accession>A0AB34K9E1</accession>
<dbReference type="GO" id="GO:0006006">
    <property type="term" value="P:glucose metabolic process"/>
    <property type="evidence" value="ECO:0007669"/>
    <property type="project" value="UniProtKB-KW"/>
</dbReference>
<gene>
    <name evidence="10" type="ORF">WHR41_09426</name>
</gene>
<feature type="compositionally biased region" description="Basic and acidic residues" evidence="7">
    <location>
        <begin position="1"/>
        <end position="17"/>
    </location>
</feature>
<dbReference type="Pfam" id="PF00534">
    <property type="entry name" value="Glycos_transf_1"/>
    <property type="match status" value="1"/>
</dbReference>
<dbReference type="PANTHER" id="PTHR47779:SF1">
    <property type="entry name" value="SYNTHASE (CCG-9), PUTATIVE (AFU_ORTHOLOGUE AFUA_3G12100)-RELATED"/>
    <property type="match status" value="1"/>
</dbReference>
<evidence type="ECO:0000259" key="9">
    <source>
        <dbReference type="Pfam" id="PF21269"/>
    </source>
</evidence>
<dbReference type="RefSeq" id="XP_069224847.1">
    <property type="nucleotide sequence ID" value="XM_069378029.1"/>
</dbReference>
<evidence type="ECO:0000313" key="10">
    <source>
        <dbReference type="EMBL" id="KAL1581738.1"/>
    </source>
</evidence>
<protein>
    <recommendedName>
        <fullName evidence="12">Glycosyl transferase family 1 domain-containing protein</fullName>
    </recommendedName>
</protein>
<evidence type="ECO:0008006" key="12">
    <source>
        <dbReference type="Google" id="ProtNLM"/>
    </source>
</evidence>
<feature type="region of interest" description="Disordered" evidence="7">
    <location>
        <begin position="1"/>
        <end position="32"/>
    </location>
</feature>
<dbReference type="GeneID" id="96010867"/>
<keyword evidence="5" id="KW-0808">Transferase</keyword>
<dbReference type="PANTHER" id="PTHR47779">
    <property type="entry name" value="SYNTHASE (CCG-9), PUTATIVE (AFU_ORTHOLOGUE AFUA_3G12100)-RELATED"/>
    <property type="match status" value="1"/>
</dbReference>
<evidence type="ECO:0000256" key="3">
    <source>
        <dbReference type="ARBA" id="ARBA00022526"/>
    </source>
</evidence>
<evidence type="ECO:0000256" key="6">
    <source>
        <dbReference type="ARBA" id="ARBA00023277"/>
    </source>
</evidence>
<evidence type="ECO:0000259" key="8">
    <source>
        <dbReference type="Pfam" id="PF00534"/>
    </source>
</evidence>
<keyword evidence="3" id="KW-0313">Glucose metabolism</keyword>
<name>A0AB34K9E1_9PEZI</name>
<dbReference type="Gene3D" id="3.40.50.2000">
    <property type="entry name" value="Glycogen Phosphorylase B"/>
    <property type="match status" value="2"/>
</dbReference>
<dbReference type="InterPro" id="IPR001296">
    <property type="entry name" value="Glyco_trans_1"/>
</dbReference>
<organism evidence="10 11">
    <name type="scientific">Cladosporium halotolerans</name>
    <dbReference type="NCBI Taxonomy" id="1052096"/>
    <lineage>
        <taxon>Eukaryota</taxon>
        <taxon>Fungi</taxon>
        <taxon>Dikarya</taxon>
        <taxon>Ascomycota</taxon>
        <taxon>Pezizomycotina</taxon>
        <taxon>Dothideomycetes</taxon>
        <taxon>Dothideomycetidae</taxon>
        <taxon>Cladosporiales</taxon>
        <taxon>Cladosporiaceae</taxon>
        <taxon>Cladosporium</taxon>
    </lineage>
</organism>
<dbReference type="Pfam" id="PF21269">
    <property type="entry name" value="TreT_GT1"/>
    <property type="match status" value="1"/>
</dbReference>
<feature type="domain" description="Glycosyl transferase family 1" evidence="8">
    <location>
        <begin position="451"/>
        <end position="633"/>
    </location>
</feature>
<comment type="caution">
    <text evidence="10">The sequence shown here is derived from an EMBL/GenBank/DDBJ whole genome shotgun (WGS) entry which is preliminary data.</text>
</comment>
<comment type="subunit">
    <text evidence="2">Homodimer.</text>
</comment>
<dbReference type="SUPFAM" id="SSF53756">
    <property type="entry name" value="UDP-Glycosyltransferase/glycogen phosphorylase"/>
    <property type="match status" value="1"/>
</dbReference>
<keyword evidence="11" id="KW-1185">Reference proteome</keyword>
<sequence>MENIDRRTSKKSGHDFACHSGKGQSKQPSDSLGDIDDIDLSLTRLWLGLAARKHDSGRVEIGFACHDGTYTMDSAIHVLHEDEDREELNQANGCTQSSANAIESYMISKIREYAYDNAYRFLGAGVPVELSKLCPSLTTLLWSELDIVPIALQKEDSFDDLDAVADSMARKCVILFAPDYQLRLEIGRQNDVQPDLNGRACFASLEQYLGSVAKGTAAMTWKYAENLKQGKKKIAFFSATPRGGGVALMRHSLLRYFRLLGVDCTWWVPNPKPAVFRITKTNHNILQGAAGPDDGFTEEDQLLVDDFGKANAERSWIKDGCPLAPRSKGGADLIVVDDPQMPILVTLAKETDPQRPVIFRSHIQMRPELIRDTNSQAHAVWQWIWSHAQKADIFVAQPIREFVPDDVPKEKIAYMPATTDWMDGLNKQLSGETIHSYLCEFKSLCRCTLAYPKREYIIQIARFDPSKGLDDCIAAYAEFRRNSEFCKGRTTQQIPQLVLCGHSSVDDPDSKRIFDHVMTTLEDSYNDLKDSVIVARLGPSDQMLNALLTCSRIALQLSTGEGFEVKVSEALHKGIPVIARDVGGLPLQIQHGMSGYVVRGNSKDEEIKQVAKHIETLFADKDGYERMSSYAKSHISDEVGTVGNAVCWMYLADLLTSGKELKPAERWVWDMAREHIGGKAAEEEVKLPRNLTT</sequence>
<dbReference type="GO" id="GO:0016757">
    <property type="term" value="F:glycosyltransferase activity"/>
    <property type="evidence" value="ECO:0007669"/>
    <property type="project" value="UniProtKB-KW"/>
</dbReference>
<evidence type="ECO:0000256" key="7">
    <source>
        <dbReference type="SAM" id="MobiDB-lite"/>
    </source>
</evidence>
<evidence type="ECO:0000256" key="5">
    <source>
        <dbReference type="ARBA" id="ARBA00022679"/>
    </source>
</evidence>
<evidence type="ECO:0000256" key="1">
    <source>
        <dbReference type="ARBA" id="ARBA00009481"/>
    </source>
</evidence>
<dbReference type="InterPro" id="IPR052078">
    <property type="entry name" value="Trehalose_Metab_GTase"/>
</dbReference>
<evidence type="ECO:0000313" key="11">
    <source>
        <dbReference type="Proteomes" id="UP000803884"/>
    </source>
</evidence>
<reference evidence="10 11" key="1">
    <citation type="journal article" date="2020" name="Microbiol. Resour. Announc.">
        <title>Draft Genome Sequence of a Cladosporium Species Isolated from the Mesophotic Ascidian Didemnum maculosum.</title>
        <authorList>
            <person name="Gioti A."/>
            <person name="Siaperas R."/>
            <person name="Nikolaivits E."/>
            <person name="Le Goff G."/>
            <person name="Ouazzani J."/>
            <person name="Kotoulas G."/>
            <person name="Topakas E."/>
        </authorList>
    </citation>
    <scope>NUCLEOTIDE SEQUENCE [LARGE SCALE GENOMIC DNA]</scope>
    <source>
        <strain evidence="10 11">TM138-S3</strain>
    </source>
</reference>
<feature type="domain" description="Trehalose synthase N-terminal" evidence="9">
    <location>
        <begin position="237"/>
        <end position="403"/>
    </location>
</feature>
<dbReference type="Proteomes" id="UP000803884">
    <property type="component" value="Unassembled WGS sequence"/>
</dbReference>
<evidence type="ECO:0000256" key="2">
    <source>
        <dbReference type="ARBA" id="ARBA00011738"/>
    </source>
</evidence>
<dbReference type="InterPro" id="IPR049438">
    <property type="entry name" value="TreT_GT1"/>
</dbReference>
<keyword evidence="6" id="KW-0119">Carbohydrate metabolism</keyword>
<evidence type="ECO:0000256" key="4">
    <source>
        <dbReference type="ARBA" id="ARBA00022676"/>
    </source>
</evidence>